<dbReference type="PANTHER" id="PTHR10039">
    <property type="entry name" value="AMELOGENIN"/>
    <property type="match status" value="1"/>
</dbReference>
<dbReference type="Proteomes" id="UP000777438">
    <property type="component" value="Unassembled WGS sequence"/>
</dbReference>
<dbReference type="InterPro" id="IPR027417">
    <property type="entry name" value="P-loop_NTPase"/>
</dbReference>
<dbReference type="Pfam" id="PF24883">
    <property type="entry name" value="NPHP3_N"/>
    <property type="match status" value="1"/>
</dbReference>
<dbReference type="Pfam" id="PF25053">
    <property type="entry name" value="DUF7791"/>
    <property type="match status" value="1"/>
</dbReference>
<evidence type="ECO:0000256" key="1">
    <source>
        <dbReference type="ARBA" id="ARBA00022737"/>
    </source>
</evidence>
<evidence type="ECO:0000259" key="3">
    <source>
        <dbReference type="PROSITE" id="PS50837"/>
    </source>
</evidence>
<dbReference type="OrthoDB" id="5086500at2759"/>
<dbReference type="InterPro" id="IPR056884">
    <property type="entry name" value="NPHP3-like_N"/>
</dbReference>
<accession>A0A9P8W9F1</accession>
<name>A0A9P8W9F1_9HYPO</name>
<keyword evidence="1" id="KW-0677">Repeat</keyword>
<feature type="compositionally biased region" description="Basic and acidic residues" evidence="2">
    <location>
        <begin position="270"/>
        <end position="279"/>
    </location>
</feature>
<dbReference type="InterPro" id="IPR007111">
    <property type="entry name" value="NACHT_NTPase"/>
</dbReference>
<protein>
    <recommendedName>
        <fullName evidence="3">NACHT domain-containing protein</fullName>
    </recommendedName>
</protein>
<dbReference type="InterPro" id="IPR056693">
    <property type="entry name" value="DUF7791"/>
</dbReference>
<keyword evidence="5" id="KW-1185">Reference proteome</keyword>
<proteinExistence type="predicted"/>
<dbReference type="Gene3D" id="3.40.50.300">
    <property type="entry name" value="P-loop containing nucleotide triphosphate hydrolases"/>
    <property type="match status" value="1"/>
</dbReference>
<evidence type="ECO:0000313" key="4">
    <source>
        <dbReference type="EMBL" id="KAH6892959.1"/>
    </source>
</evidence>
<gene>
    <name evidence="4" type="ORF">B0T10DRAFT_591770</name>
</gene>
<feature type="domain" description="NACHT" evidence="3">
    <location>
        <begin position="308"/>
        <end position="460"/>
    </location>
</feature>
<feature type="region of interest" description="Disordered" evidence="2">
    <location>
        <begin position="265"/>
        <end position="290"/>
    </location>
</feature>
<evidence type="ECO:0000313" key="5">
    <source>
        <dbReference type="Proteomes" id="UP000777438"/>
    </source>
</evidence>
<dbReference type="AlphaFoldDB" id="A0A9P8W9F1"/>
<dbReference type="PANTHER" id="PTHR10039:SF5">
    <property type="entry name" value="NACHT DOMAIN-CONTAINING PROTEIN"/>
    <property type="match status" value="1"/>
</dbReference>
<dbReference type="EMBL" id="JAGPYM010000006">
    <property type="protein sequence ID" value="KAH6892959.1"/>
    <property type="molecule type" value="Genomic_DNA"/>
</dbReference>
<reference evidence="4 5" key="1">
    <citation type="journal article" date="2021" name="Nat. Commun.">
        <title>Genetic determinants of endophytism in the Arabidopsis root mycobiome.</title>
        <authorList>
            <person name="Mesny F."/>
            <person name="Miyauchi S."/>
            <person name="Thiergart T."/>
            <person name="Pickel B."/>
            <person name="Atanasova L."/>
            <person name="Karlsson M."/>
            <person name="Huettel B."/>
            <person name="Barry K.W."/>
            <person name="Haridas S."/>
            <person name="Chen C."/>
            <person name="Bauer D."/>
            <person name="Andreopoulos W."/>
            <person name="Pangilinan J."/>
            <person name="LaButti K."/>
            <person name="Riley R."/>
            <person name="Lipzen A."/>
            <person name="Clum A."/>
            <person name="Drula E."/>
            <person name="Henrissat B."/>
            <person name="Kohler A."/>
            <person name="Grigoriev I.V."/>
            <person name="Martin F.M."/>
            <person name="Hacquard S."/>
        </authorList>
    </citation>
    <scope>NUCLEOTIDE SEQUENCE [LARGE SCALE GENOMIC DNA]</scope>
    <source>
        <strain evidence="4 5">MPI-CAGE-CH-0241</strain>
    </source>
</reference>
<dbReference type="PROSITE" id="PS50837">
    <property type="entry name" value="NACHT"/>
    <property type="match status" value="1"/>
</dbReference>
<dbReference type="SUPFAM" id="SSF52540">
    <property type="entry name" value="P-loop containing nucleoside triphosphate hydrolases"/>
    <property type="match status" value="1"/>
</dbReference>
<sequence>MATGIESLGAASAVLQVISFAGDVACVCKKVYDGKPTANDELQEHARRMSDAAGRIQSRCQTMAETQSSEYDKKLGDIAQDCRTAARELENEVSFVTDMHKKGSLLKAVNAAFRASSHRRKIERLELSLFRCRQVMETEIMSHLCSRSDAIELQQRQDFGHLAEDVQSLVAQVARGHTKLEDLVRGEHDVTRDIVVQETVKIQGAINTHVTTEIQTLGTNAGTKAQHKSFLQSLKFPEMNQRYNDLMNSRNASFKRVFASYKEMTNQGDGSKETPESKHQNPSTSKRGRKETDQAWAQFVGWLQSSDSLFCIRGKPGSGKSTLVKFIIDNKNTRQLLCRWSPEVTIISHFFWKIGSLPQNSIKGLLCSLVYQSLAGNEELTEHILDLLRHLSSNTYYHDWSTQDLKTVFSSILEKDTRHTCIFIDGLDEICNKDGLFELTQTIEEMLKFPNIKMCVTSRPETLVMGWLKKRNVPGVLLEDLTRPDMRTFVYKELEPFLSSNAISTKTHETLTRTLVQKAQGVFLWLHLATRSLVTGIQNEDSEEMLLARLEELPSELQELYAGMWQRLNENNSIYRETAARYFRYALRQKGLIPMFPEVGFPSGYPEVQQPTLFQIACAESVETQEILLTGTDAIDAADMQRLCEKTKLAIQNRCAGLLRVRSPSMRGRMIEILGKVNDLDLPRGTEDVDDGLFGGVVFIHRTAHDFLSDTETGQDILKCGLLSENGVEIRLLKGLLCLLRFFRSEYGVMGRSTSIFYKAIQLSQSQSSEGLQEAIEVLQVVQNLYNNKVIGADRPQWQPQAPFLNHLTDHAQFDDFVISSLARANSTALATDVLREAWDPDLSLRYNRGRAPSARLVEALLSMGADAHAYGVNRKQEMGRMEPFARQGTAFTNLLMSGIGSVNEGEHLGGDSAHEMLKAAASMATTCPDLSATTLVIGRVNSDGETSMMNVTWLSRPQSFIKVDSAWLLYEVDLKFLLLCLLSGFAVGIDEDALGGAQVDELLPWLESPSAKIRLIVTCDEESKALVCYRVPSHLEAPEMTECLFASDADLRTSKSAYKCVMDLMGDASVERVDLESEVLSMADEGLGFCTLAEAGILPTPSFVDHLEKHMPEFALTIERLRVAVSSVGNDVTIE</sequence>
<comment type="caution">
    <text evidence="4">The sequence shown here is derived from an EMBL/GenBank/DDBJ whole genome shotgun (WGS) entry which is preliminary data.</text>
</comment>
<organism evidence="4 5">
    <name type="scientific">Thelonectria olida</name>
    <dbReference type="NCBI Taxonomy" id="1576542"/>
    <lineage>
        <taxon>Eukaryota</taxon>
        <taxon>Fungi</taxon>
        <taxon>Dikarya</taxon>
        <taxon>Ascomycota</taxon>
        <taxon>Pezizomycotina</taxon>
        <taxon>Sordariomycetes</taxon>
        <taxon>Hypocreomycetidae</taxon>
        <taxon>Hypocreales</taxon>
        <taxon>Nectriaceae</taxon>
        <taxon>Thelonectria</taxon>
    </lineage>
</organism>
<evidence type="ECO:0000256" key="2">
    <source>
        <dbReference type="SAM" id="MobiDB-lite"/>
    </source>
</evidence>